<comment type="caution">
    <text evidence="1">The sequence shown here is derived from an EMBL/GenBank/DDBJ whole genome shotgun (WGS) entry which is preliminary data.</text>
</comment>
<dbReference type="Pfam" id="PF26333">
    <property type="entry name" value="YopJ_bacilli"/>
    <property type="match status" value="1"/>
</dbReference>
<name>A0ABU0V2J6_9BACI</name>
<organism evidence="1 2">
    <name type="scientific">Bacillus stercoris</name>
    <dbReference type="NCBI Taxonomy" id="2054641"/>
    <lineage>
        <taxon>Bacteria</taxon>
        <taxon>Bacillati</taxon>
        <taxon>Bacillota</taxon>
        <taxon>Bacilli</taxon>
        <taxon>Bacillales</taxon>
        <taxon>Bacillaceae</taxon>
        <taxon>Bacillus</taxon>
    </lineage>
</organism>
<sequence length="140" mass="16378">MKDFNFYLVWKDLHEEIGVDSLYLLKEFYSNIPVQKLVDLIKHLIYKKKEDMAARNAVYISNSEPIFSGIDHVIYCGVAGEMDYKEFLLSLSVMINFTNSLDHVQFIISVAKKLRSFDRDICDLFVKDIAEEIYHYAKHG</sequence>
<proteinExistence type="predicted"/>
<gene>
    <name evidence="1" type="ORF">RAQ16_01395</name>
</gene>
<protein>
    <recommendedName>
        <fullName evidence="3">DUF3231 family protein</fullName>
    </recommendedName>
</protein>
<dbReference type="RefSeq" id="WP_306644862.1">
    <property type="nucleotide sequence ID" value="NZ_JAVCYS010000002.1"/>
</dbReference>
<dbReference type="EMBL" id="JAVCYS010000002">
    <property type="protein sequence ID" value="MDQ1851057.1"/>
    <property type="molecule type" value="Genomic_DNA"/>
</dbReference>
<evidence type="ECO:0000313" key="1">
    <source>
        <dbReference type="EMBL" id="MDQ1851057.1"/>
    </source>
</evidence>
<keyword evidence="2" id="KW-1185">Reference proteome</keyword>
<evidence type="ECO:0008006" key="3">
    <source>
        <dbReference type="Google" id="ProtNLM"/>
    </source>
</evidence>
<dbReference type="InterPro" id="IPR059077">
    <property type="entry name" value="YopJ"/>
</dbReference>
<evidence type="ECO:0000313" key="2">
    <source>
        <dbReference type="Proteomes" id="UP001177898"/>
    </source>
</evidence>
<dbReference type="Proteomes" id="UP001177898">
    <property type="component" value="Unassembled WGS sequence"/>
</dbReference>
<reference evidence="1" key="1">
    <citation type="submission" date="2023-08" db="EMBL/GenBank/DDBJ databases">
        <title>Functional annotation and safety assessment of Bacillus stercoris.</title>
        <authorList>
            <person name="Pandit N.T."/>
            <person name="Ahir S.V."/>
            <person name="Chauhan D.A."/>
            <person name="Bose A."/>
            <person name="Dunlap C."/>
            <person name="Doshi J.A."/>
        </authorList>
    </citation>
    <scope>NUCLEOTIDE SEQUENCE</scope>
    <source>
        <strain evidence="1">ZBMF30</strain>
    </source>
</reference>
<accession>A0ABU0V2J6</accession>